<reference evidence="4 5" key="1">
    <citation type="journal article" date="2017" name="PLoS Biol.">
        <title>The sea cucumber genome provides insights into morphological evolution and visceral regeneration.</title>
        <authorList>
            <person name="Zhang X."/>
            <person name="Sun L."/>
            <person name="Yuan J."/>
            <person name="Sun Y."/>
            <person name="Gao Y."/>
            <person name="Zhang L."/>
            <person name="Li S."/>
            <person name="Dai H."/>
            <person name="Hamel J.F."/>
            <person name="Liu C."/>
            <person name="Yu Y."/>
            <person name="Liu S."/>
            <person name="Lin W."/>
            <person name="Guo K."/>
            <person name="Jin S."/>
            <person name="Xu P."/>
            <person name="Storey K.B."/>
            <person name="Huan P."/>
            <person name="Zhang T."/>
            <person name="Zhou Y."/>
            <person name="Zhang J."/>
            <person name="Lin C."/>
            <person name="Li X."/>
            <person name="Xing L."/>
            <person name="Huo D."/>
            <person name="Sun M."/>
            <person name="Wang L."/>
            <person name="Mercier A."/>
            <person name="Li F."/>
            <person name="Yang H."/>
            <person name="Xiang J."/>
        </authorList>
    </citation>
    <scope>NUCLEOTIDE SEQUENCE [LARGE SCALE GENOMIC DNA]</scope>
    <source>
        <strain evidence="4">Shaxun</strain>
        <tissue evidence="4">Muscle</tissue>
    </source>
</reference>
<dbReference type="InterPro" id="IPR007110">
    <property type="entry name" value="Ig-like_dom"/>
</dbReference>
<feature type="transmembrane region" description="Helical" evidence="1">
    <location>
        <begin position="304"/>
        <end position="326"/>
    </location>
</feature>
<evidence type="ECO:0000259" key="3">
    <source>
        <dbReference type="PROSITE" id="PS50835"/>
    </source>
</evidence>
<keyword evidence="5" id="KW-1185">Reference proteome</keyword>
<dbReference type="Proteomes" id="UP000230750">
    <property type="component" value="Unassembled WGS sequence"/>
</dbReference>
<gene>
    <name evidence="4" type="ORF">BSL78_21430</name>
</gene>
<evidence type="ECO:0000256" key="1">
    <source>
        <dbReference type="SAM" id="Phobius"/>
    </source>
</evidence>
<dbReference type="OrthoDB" id="190835at2759"/>
<evidence type="ECO:0000313" key="4">
    <source>
        <dbReference type="EMBL" id="PIK41710.1"/>
    </source>
</evidence>
<dbReference type="InterPro" id="IPR036179">
    <property type="entry name" value="Ig-like_dom_sf"/>
</dbReference>
<dbReference type="SUPFAM" id="SSF48726">
    <property type="entry name" value="Immunoglobulin"/>
    <property type="match status" value="1"/>
</dbReference>
<dbReference type="InterPro" id="IPR013783">
    <property type="entry name" value="Ig-like_fold"/>
</dbReference>
<dbReference type="Gene3D" id="2.60.40.10">
    <property type="entry name" value="Immunoglobulins"/>
    <property type="match status" value="1"/>
</dbReference>
<feature type="signal peptide" evidence="2">
    <location>
        <begin position="1"/>
        <end position="25"/>
    </location>
</feature>
<keyword evidence="1" id="KW-1133">Transmembrane helix</keyword>
<keyword evidence="1" id="KW-0812">Transmembrane</keyword>
<dbReference type="InterPro" id="IPR013106">
    <property type="entry name" value="Ig_V-set"/>
</dbReference>
<evidence type="ECO:0000313" key="5">
    <source>
        <dbReference type="Proteomes" id="UP000230750"/>
    </source>
</evidence>
<protein>
    <recommendedName>
        <fullName evidence="3">Ig-like domain-containing protein</fullName>
    </recommendedName>
</protein>
<keyword evidence="2" id="KW-0732">Signal</keyword>
<accession>A0A2G8K152</accession>
<evidence type="ECO:0000256" key="2">
    <source>
        <dbReference type="SAM" id="SignalP"/>
    </source>
</evidence>
<name>A0A2G8K152_STIJA</name>
<feature type="non-terminal residue" evidence="4">
    <location>
        <position position="359"/>
    </location>
</feature>
<sequence>MGKKHGILGSVACVLLIQFALKTQAIDDDQLVVSLAGSDVTLPCQTQNGNCSWERRVSNVSVVIIHNSEKVSNHSTDNNVNLRLEDTGCPLTITGVTSQNEGLYVCTTNGTTTSTQLKVDEPLPLYVYVNDDLVTSWHYYVTLGDTINVTCRSDVVNENSITCMDFPLSHSHHEDHVQCKGDVGKNAVSNMYHVTHKDGAIVCTAWEDDMMLNVHKVALHVRYTPQCYLQITKGGVNCACDANPPLLYYVININGIAVANDTATTLEPSFHGNLSCTGVNEDGEYTSMEVLYQSPYVTDPYATAFRIISCVIVTTVVIVILSQAFVTCWHEYKRENIESDTEVQRNTEINRKLYSDDDG</sequence>
<proteinExistence type="predicted"/>
<organism evidence="4 5">
    <name type="scientific">Stichopus japonicus</name>
    <name type="common">Sea cucumber</name>
    <dbReference type="NCBI Taxonomy" id="307972"/>
    <lineage>
        <taxon>Eukaryota</taxon>
        <taxon>Metazoa</taxon>
        <taxon>Echinodermata</taxon>
        <taxon>Eleutherozoa</taxon>
        <taxon>Echinozoa</taxon>
        <taxon>Holothuroidea</taxon>
        <taxon>Aspidochirotacea</taxon>
        <taxon>Aspidochirotida</taxon>
        <taxon>Stichopodidae</taxon>
        <taxon>Apostichopus</taxon>
    </lineage>
</organism>
<dbReference type="InterPro" id="IPR003599">
    <property type="entry name" value="Ig_sub"/>
</dbReference>
<feature type="domain" description="Ig-like" evidence="3">
    <location>
        <begin position="37"/>
        <end position="118"/>
    </location>
</feature>
<dbReference type="EMBL" id="MRZV01000994">
    <property type="protein sequence ID" value="PIK41710.1"/>
    <property type="molecule type" value="Genomic_DNA"/>
</dbReference>
<comment type="caution">
    <text evidence="4">The sequence shown here is derived from an EMBL/GenBank/DDBJ whole genome shotgun (WGS) entry which is preliminary data.</text>
</comment>
<dbReference type="SMART" id="SM00409">
    <property type="entry name" value="IG"/>
    <property type="match status" value="1"/>
</dbReference>
<feature type="chain" id="PRO_5013715051" description="Ig-like domain-containing protein" evidence="2">
    <location>
        <begin position="26"/>
        <end position="359"/>
    </location>
</feature>
<keyword evidence="1" id="KW-0472">Membrane</keyword>
<dbReference type="PROSITE" id="PS50835">
    <property type="entry name" value="IG_LIKE"/>
    <property type="match status" value="1"/>
</dbReference>
<dbReference type="Pfam" id="PF07686">
    <property type="entry name" value="V-set"/>
    <property type="match status" value="1"/>
</dbReference>
<dbReference type="AlphaFoldDB" id="A0A2G8K152"/>